<proteinExistence type="predicted"/>
<dbReference type="PATRIC" id="fig|1365248.3.peg.3868"/>
<dbReference type="Proteomes" id="UP000076486">
    <property type="component" value="Unassembled WGS sequence"/>
</dbReference>
<sequence length="48" mass="4985">MLLTLKTKKLKQLSDEAKLGQQQTQQIGGGAKSSAGTNTVTGKTKLPG</sequence>
<evidence type="ECO:0000313" key="3">
    <source>
        <dbReference type="Proteomes" id="UP000076486"/>
    </source>
</evidence>
<feature type="region of interest" description="Disordered" evidence="1">
    <location>
        <begin position="14"/>
        <end position="48"/>
    </location>
</feature>
<dbReference type="AlphaFoldDB" id="A0A167J7N4"/>
<comment type="caution">
    <text evidence="2">The sequence shown here is derived from an EMBL/GenBank/DDBJ whole genome shotgun (WGS) entry which is preliminary data.</text>
</comment>
<name>A0A167J7N4_9GAMM</name>
<organism evidence="2 3">
    <name type="scientific">Pseudoalteromonas luteoviolacea CPMOR-1</name>
    <dbReference type="NCBI Taxonomy" id="1365248"/>
    <lineage>
        <taxon>Bacteria</taxon>
        <taxon>Pseudomonadati</taxon>
        <taxon>Pseudomonadota</taxon>
        <taxon>Gammaproteobacteria</taxon>
        <taxon>Alteromonadales</taxon>
        <taxon>Pseudoalteromonadaceae</taxon>
        <taxon>Pseudoalteromonas</taxon>
    </lineage>
</organism>
<gene>
    <name evidence="2" type="ORF">N473_23740</name>
</gene>
<dbReference type="EMBL" id="AUYC01000041">
    <property type="protein sequence ID" value="KZN60743.1"/>
    <property type="molecule type" value="Genomic_DNA"/>
</dbReference>
<dbReference type="RefSeq" id="WP_155735657.1">
    <property type="nucleotide sequence ID" value="NZ_AUYC01000041.1"/>
</dbReference>
<accession>A0A167J7N4</accession>
<evidence type="ECO:0000256" key="1">
    <source>
        <dbReference type="SAM" id="MobiDB-lite"/>
    </source>
</evidence>
<evidence type="ECO:0000313" key="2">
    <source>
        <dbReference type="EMBL" id="KZN60743.1"/>
    </source>
</evidence>
<reference evidence="2 3" key="1">
    <citation type="submission" date="2013-07" db="EMBL/GenBank/DDBJ databases">
        <title>Comparative Genomic and Metabolomic Analysis of Twelve Strains of Pseudoalteromonas luteoviolacea.</title>
        <authorList>
            <person name="Vynne N.G."/>
            <person name="Mansson M."/>
            <person name="Gram L."/>
        </authorList>
    </citation>
    <scope>NUCLEOTIDE SEQUENCE [LARGE SCALE GENOMIC DNA]</scope>
    <source>
        <strain evidence="2 3">CPMOR-1</strain>
    </source>
</reference>
<protein>
    <submittedName>
        <fullName evidence="2">Uncharacterized protein</fullName>
    </submittedName>
</protein>